<sequence>MALRRILETPNHWLIQANDPPSSQQLKLRLTGHYPTWDLELARPALHYLQSGIAAKSTNEVWQWTIAYFSSNPKSPQSLQGLSRAEIINRLFKGYDAFTDLCSGGPRYLKTSWDIETAVLAIYSLHFRVGSETILARFDDTLAGMPESLPQRAPIDHIKLLDIISTAAKKVKSFRELRDELGVEEIKRILAGGGLSPSVAQMCQSKSFNLENLKCLANDYPDPATSSDPVIYMHIIALSDHEFWLYIEHAVVTNIRISGHERAKADDRSLHYYIWRHVLATESPFSKFVMLYKHHKNKEALTRHDRGVAVSSRL</sequence>
<keyword evidence="2" id="KW-1185">Reference proteome</keyword>
<evidence type="ECO:0000313" key="2">
    <source>
        <dbReference type="Proteomes" id="UP000256690"/>
    </source>
</evidence>
<protein>
    <submittedName>
        <fullName evidence="1">Uncharacterized protein</fullName>
    </submittedName>
</protein>
<dbReference type="EMBL" id="PVWQ01000002">
    <property type="protein sequence ID" value="RDW89913.1"/>
    <property type="molecule type" value="Genomic_DNA"/>
</dbReference>
<dbReference type="GeneID" id="38112058"/>
<dbReference type="AlphaFoldDB" id="A0A3D8SUC1"/>
<dbReference type="Proteomes" id="UP000256690">
    <property type="component" value="Unassembled WGS sequence"/>
</dbReference>
<organism evidence="1 2">
    <name type="scientific">Aspergillus mulundensis</name>
    <dbReference type="NCBI Taxonomy" id="1810919"/>
    <lineage>
        <taxon>Eukaryota</taxon>
        <taxon>Fungi</taxon>
        <taxon>Dikarya</taxon>
        <taxon>Ascomycota</taxon>
        <taxon>Pezizomycotina</taxon>
        <taxon>Eurotiomycetes</taxon>
        <taxon>Eurotiomycetidae</taxon>
        <taxon>Eurotiales</taxon>
        <taxon>Aspergillaceae</taxon>
        <taxon>Aspergillus</taxon>
        <taxon>Aspergillus subgen. Nidulantes</taxon>
    </lineage>
</organism>
<gene>
    <name evidence="1" type="ORF">DSM5745_01688</name>
</gene>
<accession>A0A3D8SUC1</accession>
<dbReference type="STRING" id="1810919.A0A3D8SUC1"/>
<dbReference type="RefSeq" id="XP_026606867.1">
    <property type="nucleotide sequence ID" value="XM_026743704.1"/>
</dbReference>
<evidence type="ECO:0000313" key="1">
    <source>
        <dbReference type="EMBL" id="RDW89913.1"/>
    </source>
</evidence>
<comment type="caution">
    <text evidence="1">The sequence shown here is derived from an EMBL/GenBank/DDBJ whole genome shotgun (WGS) entry which is preliminary data.</text>
</comment>
<dbReference type="OrthoDB" id="5412936at2759"/>
<proteinExistence type="predicted"/>
<name>A0A3D8SUC1_9EURO</name>
<reference evidence="1 2" key="1">
    <citation type="journal article" date="2018" name="IMA Fungus">
        <title>IMA Genome-F 9: Draft genome sequence of Annulohypoxylon stygium, Aspergillus mulundensis, Berkeleyomyces basicola (syn. Thielaviopsis basicola), Ceratocystis smalleyi, two Cercospora beticola strains, Coleophoma cylindrospora, Fusarium fracticaudum, Phialophora cf. hyalina, and Morchella septimelata.</title>
        <authorList>
            <person name="Wingfield B.D."/>
            <person name="Bills G.F."/>
            <person name="Dong Y."/>
            <person name="Huang W."/>
            <person name="Nel W.J."/>
            <person name="Swalarsk-Parry B.S."/>
            <person name="Vaghefi N."/>
            <person name="Wilken P.M."/>
            <person name="An Z."/>
            <person name="de Beer Z.W."/>
            <person name="De Vos L."/>
            <person name="Chen L."/>
            <person name="Duong T.A."/>
            <person name="Gao Y."/>
            <person name="Hammerbacher A."/>
            <person name="Kikkert J.R."/>
            <person name="Li Y."/>
            <person name="Li H."/>
            <person name="Li K."/>
            <person name="Li Q."/>
            <person name="Liu X."/>
            <person name="Ma X."/>
            <person name="Naidoo K."/>
            <person name="Pethybridge S.J."/>
            <person name="Sun J."/>
            <person name="Steenkamp E.T."/>
            <person name="van der Nest M.A."/>
            <person name="van Wyk S."/>
            <person name="Wingfield M.J."/>
            <person name="Xiong C."/>
            <person name="Yue Q."/>
            <person name="Zhang X."/>
        </authorList>
    </citation>
    <scope>NUCLEOTIDE SEQUENCE [LARGE SCALE GENOMIC DNA]</scope>
    <source>
        <strain evidence="1 2">DSM 5745</strain>
    </source>
</reference>